<evidence type="ECO:0000259" key="1">
    <source>
        <dbReference type="PROSITE" id="PS51725"/>
    </source>
</evidence>
<reference evidence="2 3" key="1">
    <citation type="journal article" date="2015" name="Genome Announc.">
        <title>Genomes of Geoalkalibacter ferrihydriticus Z-0531T and Geoalkalibacter subterraneus Red1T, Two Haloalkaliphilic Metal-Reducing Deltaproteobacteria.</title>
        <authorList>
            <person name="Badalamenti J.P."/>
            <person name="Krajmalnik-Brown R."/>
            <person name="Torres C.I."/>
            <person name="Bond D.R."/>
        </authorList>
    </citation>
    <scope>NUCLEOTIDE SEQUENCE [LARGE SCALE GENOMIC DNA]</scope>
    <source>
        <strain evidence="2 3">Red1</strain>
    </source>
</reference>
<proteinExistence type="predicted"/>
<dbReference type="HOGENOM" id="CLU_154916_2_0_7"/>
<keyword evidence="3" id="KW-1185">Reference proteome</keyword>
<dbReference type="InterPro" id="IPR011008">
    <property type="entry name" value="Dimeric_a/b-barrel"/>
</dbReference>
<dbReference type="RefSeq" id="WP_040201415.1">
    <property type="nucleotide sequence ID" value="NZ_CP010311.1"/>
</dbReference>
<dbReference type="STRING" id="483547.GSUB_14435"/>
<protein>
    <recommendedName>
        <fullName evidence="1">ABM domain-containing protein</fullName>
    </recommendedName>
</protein>
<dbReference type="KEGG" id="gsb:GSUB_14435"/>
<evidence type="ECO:0000313" key="3">
    <source>
        <dbReference type="Proteomes" id="UP000035036"/>
    </source>
</evidence>
<name>A0A0B5FS71_9BACT</name>
<organism evidence="2 3">
    <name type="scientific">Geoalkalibacter subterraneus</name>
    <dbReference type="NCBI Taxonomy" id="483547"/>
    <lineage>
        <taxon>Bacteria</taxon>
        <taxon>Pseudomonadati</taxon>
        <taxon>Thermodesulfobacteriota</taxon>
        <taxon>Desulfuromonadia</taxon>
        <taxon>Desulfuromonadales</taxon>
        <taxon>Geoalkalibacteraceae</taxon>
        <taxon>Geoalkalibacter</taxon>
    </lineage>
</organism>
<evidence type="ECO:0000313" key="2">
    <source>
        <dbReference type="EMBL" id="AJF07504.1"/>
    </source>
</evidence>
<dbReference type="PROSITE" id="PS51725">
    <property type="entry name" value="ABM"/>
    <property type="match status" value="1"/>
</dbReference>
<dbReference type="OrthoDB" id="5405645at2"/>
<dbReference type="InterPro" id="IPR007138">
    <property type="entry name" value="ABM_dom"/>
</dbReference>
<dbReference type="SUPFAM" id="SSF54909">
    <property type="entry name" value="Dimeric alpha+beta barrel"/>
    <property type="match status" value="1"/>
</dbReference>
<sequence>MAVKIIIVRRVPREKEEDLRPLLLKMRALANTCPGYISGETLINYDDPEERLVISSWRALENWQDWVEDPRRRELQSQVDALLGSETLYSIYYNG</sequence>
<feature type="domain" description="ABM" evidence="1">
    <location>
        <begin position="3"/>
        <end position="92"/>
    </location>
</feature>
<dbReference type="Proteomes" id="UP000035036">
    <property type="component" value="Chromosome"/>
</dbReference>
<dbReference type="Gene3D" id="3.30.70.100">
    <property type="match status" value="1"/>
</dbReference>
<gene>
    <name evidence="2" type="ORF">GSUB_14435</name>
</gene>
<accession>A0A0B5FS71</accession>
<dbReference type="Pfam" id="PF03992">
    <property type="entry name" value="ABM"/>
    <property type="match status" value="1"/>
</dbReference>
<dbReference type="EMBL" id="CP010311">
    <property type="protein sequence ID" value="AJF07504.1"/>
    <property type="molecule type" value="Genomic_DNA"/>
</dbReference>
<dbReference type="AlphaFoldDB" id="A0A0B5FS71"/>